<dbReference type="InterPro" id="IPR038519">
    <property type="entry name" value="MCP_C_sf"/>
</dbReference>
<proteinExistence type="predicted"/>
<sequence length="507" mass="57583">MTTINQSSGQGALFELVARGVKDTYFVKDSKESLFPYDARYQSSIHHLAERRTEVPINGTTFGNTFEVEIDPYGDIMTECALEIDLPSWLPPLPYLPEKQVGTPSTANGLYPITTNDMAQLSYGYVNYVGYFLFESIQFYQDQFLLQEWSGDGLLAKQMTEGSWNSSFLQQTVGGLVDTVNPYTNVPTARGIQLRATPGHLRIVLPLPGMQCPGDAGFPLVAMAWQRFRIKCTLRKIEDLVVCSDSTIYKPAPWNVPSFTYTFPDGTPYVFAPLPLAQVGQPTILLSTIQHYVPPDVQEALRSMPIQIPFRRQFENHFTFGELDYIPLDKGGTASVTRRLDGRHPTERIFWFFRNYNVLDNNQLDNFSNDFFETHAPNAAQPYTEPYGAFYYRMKLVIAGRDRELLHEPFLWQNMVQLVKDEKASGKEIGSMKWSRGEQYGTIYPAPRAPEGTVNFTTADRPTLYVELANINTNPTLTQRKSEFRVFTEGWDVYEVTGGRGRLLFAN</sequence>
<dbReference type="SUPFAM" id="SSF49749">
    <property type="entry name" value="Group II dsDNA viruses VP"/>
    <property type="match status" value="2"/>
</dbReference>
<reference evidence="1" key="1">
    <citation type="journal article" date="2020" name="Nature">
        <title>Giant virus diversity and host interactions through global metagenomics.</title>
        <authorList>
            <person name="Schulz F."/>
            <person name="Roux S."/>
            <person name="Paez-Espino D."/>
            <person name="Jungbluth S."/>
            <person name="Walsh D.A."/>
            <person name="Denef V.J."/>
            <person name="McMahon K.D."/>
            <person name="Konstantinidis K.T."/>
            <person name="Eloe-Fadrosh E.A."/>
            <person name="Kyrpides N.C."/>
            <person name="Woyke T."/>
        </authorList>
    </citation>
    <scope>NUCLEOTIDE SEQUENCE</scope>
    <source>
        <strain evidence="1">GVMAG-M-3300013004-44</strain>
    </source>
</reference>
<dbReference type="Gene3D" id="2.70.9.20">
    <property type="entry name" value="Major capsid protein Vp54"/>
    <property type="match status" value="1"/>
</dbReference>
<name>A0A6C0BHR4_9ZZZZ</name>
<protein>
    <recommendedName>
        <fullName evidence="2">Major capsid protein N-terminal domain-containing protein</fullName>
    </recommendedName>
</protein>
<dbReference type="Gene3D" id="2.70.9.10">
    <property type="entry name" value="Adenovirus Type 2 Hexon, domain 4"/>
    <property type="match status" value="1"/>
</dbReference>
<dbReference type="AlphaFoldDB" id="A0A6C0BHR4"/>
<dbReference type="EMBL" id="MN739155">
    <property type="protein sequence ID" value="QHS91089.1"/>
    <property type="molecule type" value="Genomic_DNA"/>
</dbReference>
<dbReference type="InterPro" id="IPR016112">
    <property type="entry name" value="VP_dsDNA_II"/>
</dbReference>
<organism evidence="1">
    <name type="scientific">viral metagenome</name>
    <dbReference type="NCBI Taxonomy" id="1070528"/>
    <lineage>
        <taxon>unclassified sequences</taxon>
        <taxon>metagenomes</taxon>
        <taxon>organismal metagenomes</taxon>
    </lineage>
</organism>
<evidence type="ECO:0008006" key="2">
    <source>
        <dbReference type="Google" id="ProtNLM"/>
    </source>
</evidence>
<accession>A0A6C0BHR4</accession>
<evidence type="ECO:0000313" key="1">
    <source>
        <dbReference type="EMBL" id="QHS91089.1"/>
    </source>
</evidence>